<gene>
    <name evidence="1" type="ORF">B1B_01962</name>
</gene>
<proteinExistence type="predicted"/>
<evidence type="ECO:0000313" key="1">
    <source>
        <dbReference type="EMBL" id="EQD76028.1"/>
    </source>
</evidence>
<protein>
    <submittedName>
        <fullName evidence="1">Uncharacterized protein</fullName>
    </submittedName>
</protein>
<reference evidence="1" key="1">
    <citation type="submission" date="2013-08" db="EMBL/GenBank/DDBJ databases">
        <authorList>
            <person name="Mendez C."/>
            <person name="Richter M."/>
            <person name="Ferrer M."/>
            <person name="Sanchez J."/>
        </authorList>
    </citation>
    <scope>NUCLEOTIDE SEQUENCE</scope>
</reference>
<accession>T1C594</accession>
<reference evidence="1" key="2">
    <citation type="journal article" date="2014" name="ISME J.">
        <title>Microbial stratification in low pH oxic and suboxic macroscopic growths along an acid mine drainage.</title>
        <authorList>
            <person name="Mendez-Garcia C."/>
            <person name="Mesa V."/>
            <person name="Sprenger R.R."/>
            <person name="Richter M."/>
            <person name="Diez M.S."/>
            <person name="Solano J."/>
            <person name="Bargiela R."/>
            <person name="Golyshina O.V."/>
            <person name="Manteca A."/>
            <person name="Ramos J.L."/>
            <person name="Gallego J.R."/>
            <person name="Llorente I."/>
            <person name="Martins Dos Santos V.A."/>
            <person name="Jensen O.N."/>
            <person name="Pelaez A.I."/>
            <person name="Sanchez J."/>
            <person name="Ferrer M."/>
        </authorList>
    </citation>
    <scope>NUCLEOTIDE SEQUENCE</scope>
</reference>
<feature type="non-terminal residue" evidence="1">
    <location>
        <position position="1"/>
    </location>
</feature>
<dbReference type="EMBL" id="AUZY01001165">
    <property type="protein sequence ID" value="EQD76028.1"/>
    <property type="molecule type" value="Genomic_DNA"/>
</dbReference>
<sequence length="51" mass="6188">TVFEILNEAEIRPHKIRYYVEKRDPDFEEKMTTVLHAILLQNHLNPQRIVE</sequence>
<dbReference type="AlphaFoldDB" id="T1C594"/>
<comment type="caution">
    <text evidence="1">The sequence shown here is derived from an EMBL/GenBank/DDBJ whole genome shotgun (WGS) entry which is preliminary data.</text>
</comment>
<organism evidence="1">
    <name type="scientific">mine drainage metagenome</name>
    <dbReference type="NCBI Taxonomy" id="410659"/>
    <lineage>
        <taxon>unclassified sequences</taxon>
        <taxon>metagenomes</taxon>
        <taxon>ecological metagenomes</taxon>
    </lineage>
</organism>
<name>T1C594_9ZZZZ</name>